<evidence type="ECO:0000256" key="1">
    <source>
        <dbReference type="ARBA" id="ARBA00023015"/>
    </source>
</evidence>
<evidence type="ECO:0000256" key="3">
    <source>
        <dbReference type="ARBA" id="ARBA00023163"/>
    </source>
</evidence>
<keyword evidence="1" id="KW-0805">Transcription regulation</keyword>
<proteinExistence type="predicted"/>
<evidence type="ECO:0000259" key="4">
    <source>
        <dbReference type="PROSITE" id="PS50043"/>
    </source>
</evidence>
<dbReference type="PRINTS" id="PR00038">
    <property type="entry name" value="HTHLUXR"/>
</dbReference>
<dbReference type="Pfam" id="PF03472">
    <property type="entry name" value="Autoind_bind"/>
    <property type="match status" value="1"/>
</dbReference>
<dbReference type="InterPro" id="IPR000792">
    <property type="entry name" value="Tscrpt_reg_LuxR_C"/>
</dbReference>
<dbReference type="SMART" id="SM00421">
    <property type="entry name" value="HTH_LUXR"/>
    <property type="match status" value="1"/>
</dbReference>
<gene>
    <name evidence="5" type="ORF">ACFSM0_17365</name>
</gene>
<dbReference type="InterPro" id="IPR005143">
    <property type="entry name" value="TF_LuxR_autoind-bd_dom"/>
</dbReference>
<dbReference type="PANTHER" id="PTHR44688:SF16">
    <property type="entry name" value="DNA-BINDING TRANSCRIPTIONAL ACTIVATOR DEVR_DOSR"/>
    <property type="match status" value="1"/>
</dbReference>
<dbReference type="CDD" id="cd06170">
    <property type="entry name" value="LuxR_C_like"/>
    <property type="match status" value="1"/>
</dbReference>
<dbReference type="Gene3D" id="1.10.10.10">
    <property type="entry name" value="Winged helix-like DNA-binding domain superfamily/Winged helix DNA-binding domain"/>
    <property type="match status" value="1"/>
</dbReference>
<keyword evidence="3" id="KW-0804">Transcription</keyword>
<dbReference type="Proteomes" id="UP001597413">
    <property type="component" value="Unassembled WGS sequence"/>
</dbReference>
<dbReference type="EMBL" id="JBHUIX010000021">
    <property type="protein sequence ID" value="MFD2175866.1"/>
    <property type="molecule type" value="Genomic_DNA"/>
</dbReference>
<keyword evidence="6" id="KW-1185">Reference proteome</keyword>
<dbReference type="Gene3D" id="3.30.450.80">
    <property type="entry name" value="Transcription factor LuxR-like, autoinducer-binding domain"/>
    <property type="match status" value="1"/>
</dbReference>
<evidence type="ECO:0000313" key="5">
    <source>
        <dbReference type="EMBL" id="MFD2175866.1"/>
    </source>
</evidence>
<reference evidence="6" key="1">
    <citation type="journal article" date="2019" name="Int. J. Syst. Evol. Microbiol.">
        <title>The Global Catalogue of Microorganisms (GCM) 10K type strain sequencing project: providing services to taxonomists for standard genome sequencing and annotation.</title>
        <authorList>
            <consortium name="The Broad Institute Genomics Platform"/>
            <consortium name="The Broad Institute Genome Sequencing Center for Infectious Disease"/>
            <person name="Wu L."/>
            <person name="Ma J."/>
        </authorList>
    </citation>
    <scope>NUCLEOTIDE SEQUENCE [LARGE SCALE GENOMIC DNA]</scope>
    <source>
        <strain evidence="6">CCUG 55131</strain>
    </source>
</reference>
<accession>A0ABW5ADC7</accession>
<name>A0ABW5ADC7_9RHOB</name>
<protein>
    <submittedName>
        <fullName evidence="5">Autoinducer binding domain-containing protein</fullName>
    </submittedName>
</protein>
<keyword evidence="2" id="KW-0238">DNA-binding</keyword>
<dbReference type="Pfam" id="PF00196">
    <property type="entry name" value="GerE"/>
    <property type="match status" value="1"/>
</dbReference>
<evidence type="ECO:0000313" key="6">
    <source>
        <dbReference type="Proteomes" id="UP001597413"/>
    </source>
</evidence>
<dbReference type="InterPro" id="IPR036388">
    <property type="entry name" value="WH-like_DNA-bd_sf"/>
</dbReference>
<dbReference type="InterPro" id="IPR016032">
    <property type="entry name" value="Sig_transdc_resp-reg_C-effctor"/>
</dbReference>
<sequence>MSAAEHSHNAAFEREAAVLPQVADLRKTLIRAHDPFAAFGAFLAGHKVRGFHYLRLWRPGELLEPPPAHALFQHHTYPADWTKLIARTALFAQDPTLSVLRRHEQHAFWQTPEPLAPERAAHRRCAREIGLVSGVSLRLFSGHEGGAALGLWCATQPDAAGFSGYWRAAGPWLTQAAQIFDQVLREQRPNALIGLTPREIECLKGLLSGKRPGEICFALSLSERTFEKHICSAKTKLKARTRDQALAKAVLLNLLPR</sequence>
<dbReference type="InterPro" id="IPR036693">
    <property type="entry name" value="TF_LuxR_autoind-bd_dom_sf"/>
</dbReference>
<dbReference type="RefSeq" id="WP_377393503.1">
    <property type="nucleotide sequence ID" value="NZ_JBHUIX010000021.1"/>
</dbReference>
<evidence type="ECO:0000256" key="2">
    <source>
        <dbReference type="ARBA" id="ARBA00023125"/>
    </source>
</evidence>
<dbReference type="PANTHER" id="PTHR44688">
    <property type="entry name" value="DNA-BINDING TRANSCRIPTIONAL ACTIVATOR DEVR_DOSR"/>
    <property type="match status" value="1"/>
</dbReference>
<organism evidence="5 6">
    <name type="scientific">Rhodobacter lacus</name>
    <dbReference type="NCBI Taxonomy" id="1641972"/>
    <lineage>
        <taxon>Bacteria</taxon>
        <taxon>Pseudomonadati</taxon>
        <taxon>Pseudomonadota</taxon>
        <taxon>Alphaproteobacteria</taxon>
        <taxon>Rhodobacterales</taxon>
        <taxon>Rhodobacter group</taxon>
        <taxon>Rhodobacter</taxon>
    </lineage>
</organism>
<feature type="domain" description="HTH luxR-type" evidence="4">
    <location>
        <begin position="188"/>
        <end position="253"/>
    </location>
</feature>
<comment type="caution">
    <text evidence="5">The sequence shown here is derived from an EMBL/GenBank/DDBJ whole genome shotgun (WGS) entry which is preliminary data.</text>
</comment>
<dbReference type="SUPFAM" id="SSF46894">
    <property type="entry name" value="C-terminal effector domain of the bipartite response regulators"/>
    <property type="match status" value="1"/>
</dbReference>
<dbReference type="SUPFAM" id="SSF75516">
    <property type="entry name" value="Pheromone-binding domain of LuxR-like quorum-sensing transcription factors"/>
    <property type="match status" value="1"/>
</dbReference>
<dbReference type="PROSITE" id="PS50043">
    <property type="entry name" value="HTH_LUXR_2"/>
    <property type="match status" value="1"/>
</dbReference>